<feature type="binding site" evidence="3">
    <location>
        <position position="175"/>
    </location>
    <ligand>
        <name>Fe cation</name>
        <dbReference type="ChEBI" id="CHEBI:24875"/>
    </ligand>
</feature>
<dbReference type="InterPro" id="IPR046342">
    <property type="entry name" value="CBS_dom_sf"/>
</dbReference>
<feature type="domain" description="ACP-type MB" evidence="5">
    <location>
        <begin position="151"/>
        <end position="181"/>
    </location>
</feature>
<name>A0A151AGF7_9EURY</name>
<dbReference type="AlphaFoldDB" id="A0A151AGF7"/>
<dbReference type="InterPro" id="IPR044065">
    <property type="entry name" value="ACP_MB"/>
</dbReference>
<feature type="binding site" evidence="3">
    <location>
        <position position="159"/>
    </location>
    <ligand>
        <name>Zn(2+)</name>
        <dbReference type="ChEBI" id="CHEBI:29105"/>
    </ligand>
</feature>
<evidence type="ECO:0000256" key="2">
    <source>
        <dbReference type="PROSITE-ProRule" id="PRU00703"/>
    </source>
</evidence>
<organism evidence="6 7">
    <name type="scientific">Halalkalicoccus paucihalophilus</name>
    <dbReference type="NCBI Taxonomy" id="1008153"/>
    <lineage>
        <taxon>Archaea</taxon>
        <taxon>Methanobacteriati</taxon>
        <taxon>Methanobacteriota</taxon>
        <taxon>Stenosarchaea group</taxon>
        <taxon>Halobacteria</taxon>
        <taxon>Halobacteriales</taxon>
        <taxon>Halococcaceae</taxon>
        <taxon>Halalkalicoccus</taxon>
    </lineage>
</organism>
<feature type="binding site" evidence="3">
    <location>
        <position position="156"/>
    </location>
    <ligand>
        <name>Zn(2+)</name>
        <dbReference type="ChEBI" id="CHEBI:29105"/>
    </ligand>
</feature>
<dbReference type="OrthoDB" id="65817at2157"/>
<keyword evidence="3" id="KW-0479">Metal-binding</keyword>
<comment type="caution">
    <text evidence="6">The sequence shown here is derived from an EMBL/GenBank/DDBJ whole genome shotgun (WGS) entry which is preliminary data.</text>
</comment>
<evidence type="ECO:0000256" key="3">
    <source>
        <dbReference type="PROSITE-ProRule" id="PRU01249"/>
    </source>
</evidence>
<dbReference type="Proteomes" id="UP000075321">
    <property type="component" value="Unassembled WGS sequence"/>
</dbReference>
<reference evidence="6 7" key="1">
    <citation type="submission" date="2016-02" db="EMBL/GenBank/DDBJ databases">
        <title>Genome sequence of Halalkalicoccus paucihalophilus DSM 24557.</title>
        <authorList>
            <person name="Poehlein A."/>
            <person name="Daniel R."/>
        </authorList>
    </citation>
    <scope>NUCLEOTIDE SEQUENCE [LARGE SCALE GENOMIC DNA]</scope>
    <source>
        <strain evidence="6 7">DSM 24557</strain>
    </source>
</reference>
<keyword evidence="7" id="KW-1185">Reference proteome</keyword>
<gene>
    <name evidence="6" type="ORF">HAPAU_18240</name>
</gene>
<feature type="domain" description="CBS" evidence="4">
    <location>
        <begin position="11"/>
        <end position="66"/>
    </location>
</feature>
<dbReference type="Gene3D" id="3.10.580.10">
    <property type="entry name" value="CBS-domain"/>
    <property type="match status" value="1"/>
</dbReference>
<dbReference type="PATRIC" id="fig|1008153.3.peg.1855"/>
<sequence length="181" mass="18983">MVEDLTVRDAMTTAYVGVSESDTIRDVIDVMVEDGDTGIVVLRGTEAVGTVTERDLLRATTGTIPTDASIASVMSGPDPSVEADVPLSDAANLLSTEDGRQLLVRNGDGIVGVLTPQDVITATASLLSTPEREPETFAAPDETEMENAEYTTQSVCEICGSLMPGLESINGQAVCSDCREV</sequence>
<evidence type="ECO:0000313" key="7">
    <source>
        <dbReference type="Proteomes" id="UP000075321"/>
    </source>
</evidence>
<dbReference type="InterPro" id="IPR051257">
    <property type="entry name" value="Diverse_CBS-Domain"/>
</dbReference>
<dbReference type="PROSITE" id="PS51371">
    <property type="entry name" value="CBS"/>
    <property type="match status" value="2"/>
</dbReference>
<feature type="domain" description="CBS" evidence="4">
    <location>
        <begin position="74"/>
        <end position="129"/>
    </location>
</feature>
<dbReference type="GO" id="GO:0046872">
    <property type="term" value="F:metal ion binding"/>
    <property type="evidence" value="ECO:0007669"/>
    <property type="project" value="UniProtKB-KW"/>
</dbReference>
<dbReference type="InterPro" id="IPR000644">
    <property type="entry name" value="CBS_dom"/>
</dbReference>
<dbReference type="PANTHER" id="PTHR43080">
    <property type="entry name" value="CBS DOMAIN-CONTAINING PROTEIN CBSX3, MITOCHONDRIAL"/>
    <property type="match status" value="1"/>
</dbReference>
<feature type="binding site" evidence="3">
    <location>
        <position position="156"/>
    </location>
    <ligand>
        <name>Fe cation</name>
        <dbReference type="ChEBI" id="CHEBI:24875"/>
    </ligand>
</feature>
<feature type="binding site" evidence="3">
    <location>
        <position position="178"/>
    </location>
    <ligand>
        <name>Fe cation</name>
        <dbReference type="ChEBI" id="CHEBI:24875"/>
    </ligand>
</feature>
<feature type="binding site" evidence="3">
    <location>
        <position position="159"/>
    </location>
    <ligand>
        <name>Fe cation</name>
        <dbReference type="ChEBI" id="CHEBI:24875"/>
    </ligand>
</feature>
<keyword evidence="3" id="KW-0862">Zinc</keyword>
<proteinExistence type="predicted"/>
<dbReference type="PANTHER" id="PTHR43080:SF4">
    <property type="entry name" value="CRO-LIKE PROTEIN"/>
    <property type="match status" value="1"/>
</dbReference>
<dbReference type="PROSITE" id="PS51901">
    <property type="entry name" value="ACP_MB"/>
    <property type="match status" value="1"/>
</dbReference>
<dbReference type="RefSeq" id="WP_066381655.1">
    <property type="nucleotide sequence ID" value="NZ_LTAZ01000004.1"/>
</dbReference>
<accession>A0A151AGF7</accession>
<dbReference type="SMART" id="SM00116">
    <property type="entry name" value="CBS"/>
    <property type="match status" value="2"/>
</dbReference>
<evidence type="ECO:0000256" key="1">
    <source>
        <dbReference type="ARBA" id="ARBA00023122"/>
    </source>
</evidence>
<dbReference type="CDD" id="cd02205">
    <property type="entry name" value="CBS_pair_SF"/>
    <property type="match status" value="1"/>
</dbReference>
<feature type="binding site" evidence="3">
    <location>
        <position position="178"/>
    </location>
    <ligand>
        <name>Zn(2+)</name>
        <dbReference type="ChEBI" id="CHEBI:29105"/>
    </ligand>
</feature>
<protein>
    <submittedName>
        <fullName evidence="6">CBS domain protein</fullName>
    </submittedName>
</protein>
<evidence type="ECO:0000259" key="4">
    <source>
        <dbReference type="PROSITE" id="PS51371"/>
    </source>
</evidence>
<dbReference type="EMBL" id="LTAZ01000004">
    <property type="protein sequence ID" value="KYH26721.1"/>
    <property type="molecule type" value="Genomic_DNA"/>
</dbReference>
<dbReference type="Pfam" id="PF00571">
    <property type="entry name" value="CBS"/>
    <property type="match status" value="2"/>
</dbReference>
<keyword evidence="3" id="KW-0408">Iron</keyword>
<feature type="binding site" evidence="3">
    <location>
        <position position="175"/>
    </location>
    <ligand>
        <name>Zn(2+)</name>
        <dbReference type="ChEBI" id="CHEBI:29105"/>
    </ligand>
</feature>
<keyword evidence="1 2" id="KW-0129">CBS domain</keyword>
<evidence type="ECO:0000259" key="5">
    <source>
        <dbReference type="PROSITE" id="PS51901"/>
    </source>
</evidence>
<dbReference type="SUPFAM" id="SSF54631">
    <property type="entry name" value="CBS-domain pair"/>
    <property type="match status" value="1"/>
</dbReference>
<evidence type="ECO:0000313" key="6">
    <source>
        <dbReference type="EMBL" id="KYH26721.1"/>
    </source>
</evidence>